<dbReference type="AlphaFoldDB" id="A0AAD5Q428"/>
<evidence type="ECO:0000313" key="2">
    <source>
        <dbReference type="Proteomes" id="UP001209570"/>
    </source>
</evidence>
<sequence>MRGRLSSTTIRQLYQCTPGNSALMNALVDRDVSFSSRRTLYFSIEGELENDVGETDYATSLVPLVGKSTSGLSEMVTLLSQRESEV</sequence>
<protein>
    <submittedName>
        <fullName evidence="1">Uncharacterized protein</fullName>
    </submittedName>
</protein>
<dbReference type="EMBL" id="JAKCXM010003611">
    <property type="protein sequence ID" value="KAJ0389534.1"/>
    <property type="molecule type" value="Genomic_DNA"/>
</dbReference>
<proteinExistence type="predicted"/>
<comment type="caution">
    <text evidence="1">The sequence shown here is derived from an EMBL/GenBank/DDBJ whole genome shotgun (WGS) entry which is preliminary data.</text>
</comment>
<reference evidence="1" key="1">
    <citation type="submission" date="2021-12" db="EMBL/GenBank/DDBJ databases">
        <title>Prjna785345.</title>
        <authorList>
            <person name="Rujirawat T."/>
            <person name="Krajaejun T."/>
        </authorList>
    </citation>
    <scope>NUCLEOTIDE SEQUENCE</scope>
    <source>
        <strain evidence="1">Pi057C3</strain>
    </source>
</reference>
<evidence type="ECO:0000313" key="1">
    <source>
        <dbReference type="EMBL" id="KAJ0389534.1"/>
    </source>
</evidence>
<organism evidence="1 2">
    <name type="scientific">Pythium insidiosum</name>
    <name type="common">Pythiosis disease agent</name>
    <dbReference type="NCBI Taxonomy" id="114742"/>
    <lineage>
        <taxon>Eukaryota</taxon>
        <taxon>Sar</taxon>
        <taxon>Stramenopiles</taxon>
        <taxon>Oomycota</taxon>
        <taxon>Peronosporomycetes</taxon>
        <taxon>Pythiales</taxon>
        <taxon>Pythiaceae</taxon>
        <taxon>Pythium</taxon>
    </lineage>
</organism>
<gene>
    <name evidence="1" type="ORF">P43SY_011122</name>
</gene>
<accession>A0AAD5Q428</accession>
<keyword evidence="2" id="KW-1185">Reference proteome</keyword>
<dbReference type="Proteomes" id="UP001209570">
    <property type="component" value="Unassembled WGS sequence"/>
</dbReference>
<name>A0AAD5Q428_PYTIN</name>